<feature type="non-terminal residue" evidence="2">
    <location>
        <position position="80"/>
    </location>
</feature>
<evidence type="ECO:0000313" key="2">
    <source>
        <dbReference type="EMBL" id="TQN63847.1"/>
    </source>
</evidence>
<name>A0A5Q4BAS6_9PEZI</name>
<keyword evidence="3" id="KW-1185">Reference proteome</keyword>
<evidence type="ECO:0000313" key="3">
    <source>
        <dbReference type="Proteomes" id="UP000326340"/>
    </source>
</evidence>
<proteinExistence type="predicted"/>
<organism evidence="2 3">
    <name type="scientific">Colletotrichum shisoi</name>
    <dbReference type="NCBI Taxonomy" id="2078593"/>
    <lineage>
        <taxon>Eukaryota</taxon>
        <taxon>Fungi</taxon>
        <taxon>Dikarya</taxon>
        <taxon>Ascomycota</taxon>
        <taxon>Pezizomycotina</taxon>
        <taxon>Sordariomycetes</taxon>
        <taxon>Hypocreomycetidae</taxon>
        <taxon>Glomerellales</taxon>
        <taxon>Glomerellaceae</taxon>
        <taxon>Colletotrichum</taxon>
        <taxon>Colletotrichum destructivum species complex</taxon>
    </lineage>
</organism>
<feature type="region of interest" description="Disordered" evidence="1">
    <location>
        <begin position="36"/>
        <end position="61"/>
    </location>
</feature>
<comment type="caution">
    <text evidence="2">The sequence shown here is derived from an EMBL/GenBank/DDBJ whole genome shotgun (WGS) entry which is preliminary data.</text>
</comment>
<sequence>MPESNSSLQSCPFYRCTWRQKSRGHSLATHVRLMHMDETPRGEPARNTAYTTEPDAGVNNTGSMELRLKTNATKVHVTLQ</sequence>
<reference evidence="2 3" key="1">
    <citation type="journal article" date="2019" name="Sci. Rep.">
        <title>Colletotrichum shisoi sp. nov., an anthracnose pathogen of Perilla frutescens in Japan: molecular phylogenetic, morphological and genomic evidence.</title>
        <authorList>
            <person name="Gan P."/>
            <person name="Tsushima A."/>
            <person name="Hiroyama R."/>
            <person name="Narusaka M."/>
            <person name="Takano Y."/>
            <person name="Narusaka Y."/>
            <person name="Kawaradani M."/>
            <person name="Damm U."/>
            <person name="Shirasu K."/>
        </authorList>
    </citation>
    <scope>NUCLEOTIDE SEQUENCE [LARGE SCALE GENOMIC DNA]</scope>
    <source>
        <strain evidence="2 3">PG-2018a</strain>
    </source>
</reference>
<protein>
    <submittedName>
        <fullName evidence="2">Uncharacterized protein</fullName>
    </submittedName>
</protein>
<dbReference type="AlphaFoldDB" id="A0A5Q4BAS6"/>
<dbReference type="EMBL" id="PUHP01003495">
    <property type="protein sequence ID" value="TQN63847.1"/>
    <property type="molecule type" value="Genomic_DNA"/>
</dbReference>
<dbReference type="Proteomes" id="UP000326340">
    <property type="component" value="Unassembled WGS sequence"/>
</dbReference>
<accession>A0A5Q4BAS6</accession>
<evidence type="ECO:0000256" key="1">
    <source>
        <dbReference type="SAM" id="MobiDB-lite"/>
    </source>
</evidence>
<gene>
    <name evidence="2" type="ORF">CSHISOI_11575</name>
</gene>